<gene>
    <name evidence="2" type="primary">gldN</name>
    <name evidence="2" type="ORF">I5M19_13905</name>
</gene>
<keyword evidence="1" id="KW-0732">Signal</keyword>
<feature type="signal peptide" evidence="1">
    <location>
        <begin position="1"/>
        <end position="21"/>
    </location>
</feature>
<dbReference type="InterPro" id="IPR019847">
    <property type="entry name" value="Gliding_motility_assoc_GldN"/>
</dbReference>
<dbReference type="NCBIfam" id="TIGR03523">
    <property type="entry name" value="GldN"/>
    <property type="match status" value="1"/>
</dbReference>
<dbReference type="RefSeq" id="WP_200066967.1">
    <property type="nucleotide sequence ID" value="NZ_JAEHFW010000003.1"/>
</dbReference>
<dbReference type="Proteomes" id="UP000613193">
    <property type="component" value="Unassembled WGS sequence"/>
</dbReference>
<name>A0A934PUR3_9SPHI</name>
<dbReference type="AlphaFoldDB" id="A0A934PUR3"/>
<accession>A0A934PUR3</accession>
<feature type="chain" id="PRO_5037251060" evidence="1">
    <location>
        <begin position="22"/>
        <end position="284"/>
    </location>
</feature>
<dbReference type="Pfam" id="PF19841">
    <property type="entry name" value="GldN"/>
    <property type="match status" value="1"/>
</dbReference>
<protein>
    <submittedName>
        <fullName evidence="2">Gliding motility protein GldN</fullName>
    </submittedName>
</protein>
<keyword evidence="3" id="KW-1185">Reference proteome</keyword>
<sequence length="284" mass="32315">MRTRLLSIVLCLACSTTFAQTADTAAKPFDRPLDGYYKKTSILSARVTPYPNLREADVVFAKRVWREIDVREKMNQYLASPKERLIDVLLNAIDAGELTAYDPTPTKDDPGGDSFTRPLAQGQARNRMADSSIVDQFDADGNKTGSKIVAGEFNPDSVVKFRIKEDWVFDRQRSIFEPRIIGIAPLVKPKAAGLDLDYQPAFWVYFPEARAILATKEVVSRNNDATGLSFDDAFVKRLFSSYIVKESNDKDERIRDYAQGIDKLYESDRIKKNLMDWELNLWSY</sequence>
<evidence type="ECO:0000313" key="3">
    <source>
        <dbReference type="Proteomes" id="UP000613193"/>
    </source>
</evidence>
<dbReference type="EMBL" id="JAEHFW010000003">
    <property type="protein sequence ID" value="MBK0380414.1"/>
    <property type="molecule type" value="Genomic_DNA"/>
</dbReference>
<organism evidence="2 3">
    <name type="scientific">Mucilaginibacter segetis</name>
    <dbReference type="NCBI Taxonomy" id="2793071"/>
    <lineage>
        <taxon>Bacteria</taxon>
        <taxon>Pseudomonadati</taxon>
        <taxon>Bacteroidota</taxon>
        <taxon>Sphingobacteriia</taxon>
        <taxon>Sphingobacteriales</taxon>
        <taxon>Sphingobacteriaceae</taxon>
        <taxon>Mucilaginibacter</taxon>
    </lineage>
</organism>
<evidence type="ECO:0000256" key="1">
    <source>
        <dbReference type="SAM" id="SignalP"/>
    </source>
</evidence>
<reference evidence="2" key="1">
    <citation type="submission" date="2020-12" db="EMBL/GenBank/DDBJ databases">
        <title>Bacterial novel species Mucilaginibacter sp. SD-g isolated from soil.</title>
        <authorList>
            <person name="Jung H.-Y."/>
        </authorList>
    </citation>
    <scope>NUCLEOTIDE SEQUENCE</scope>
    <source>
        <strain evidence="2">SD-g</strain>
    </source>
</reference>
<proteinExistence type="predicted"/>
<comment type="caution">
    <text evidence="2">The sequence shown here is derived from an EMBL/GenBank/DDBJ whole genome shotgun (WGS) entry which is preliminary data.</text>
</comment>
<evidence type="ECO:0000313" key="2">
    <source>
        <dbReference type="EMBL" id="MBK0380414.1"/>
    </source>
</evidence>